<feature type="domain" description="ABC1 atypical kinase-like" evidence="5">
    <location>
        <begin position="115"/>
        <end position="338"/>
    </location>
</feature>
<evidence type="ECO:0000256" key="2">
    <source>
        <dbReference type="ARBA" id="ARBA00040082"/>
    </source>
</evidence>
<keyword evidence="4" id="KW-0812">Transmembrane</keyword>
<accession>A0A8B9SPV1</accession>
<keyword evidence="4" id="KW-0472">Membrane</keyword>
<evidence type="ECO:0000256" key="3">
    <source>
        <dbReference type="ARBA" id="ARBA00045626"/>
    </source>
</evidence>
<evidence type="ECO:0000313" key="7">
    <source>
        <dbReference type="Proteomes" id="UP000694400"/>
    </source>
</evidence>
<evidence type="ECO:0000313" key="6">
    <source>
        <dbReference type="Ensembl" id="ENSAPLP00020009345.1"/>
    </source>
</evidence>
<dbReference type="InterPro" id="IPR004147">
    <property type="entry name" value="ABC1_dom"/>
</dbReference>
<protein>
    <recommendedName>
        <fullName evidence="2">AarF domain-containing protein kinase 1</fullName>
    </recommendedName>
</protein>
<dbReference type="Gene3D" id="1.10.510.10">
    <property type="entry name" value="Transferase(Phosphotransferase) domain 1"/>
    <property type="match status" value="1"/>
</dbReference>
<dbReference type="AlphaFoldDB" id="A0A8B9SPV1"/>
<evidence type="ECO:0000256" key="1">
    <source>
        <dbReference type="ARBA" id="ARBA00009670"/>
    </source>
</evidence>
<reference evidence="6" key="1">
    <citation type="submission" date="2019-08" db="EMBL/GenBank/DDBJ databases">
        <title>Three high-quality genomes provides insights into domestication of ducks.</title>
        <authorList>
            <person name="Hou Z.C."/>
            <person name="Zhu F."/>
            <person name="Yin Z.T."/>
            <person name="Zhang F."/>
        </authorList>
    </citation>
    <scope>NUCLEOTIDE SEQUENCE [LARGE SCALE GENOMIC DNA]</scope>
</reference>
<dbReference type="InterPro" id="IPR051130">
    <property type="entry name" value="Mito_struct-func_regulator"/>
</dbReference>
<organism evidence="6 7">
    <name type="scientific">Anas platyrhynchos</name>
    <name type="common">Mallard</name>
    <name type="synonym">Anas boschas</name>
    <dbReference type="NCBI Taxonomy" id="8839"/>
    <lineage>
        <taxon>Eukaryota</taxon>
        <taxon>Metazoa</taxon>
        <taxon>Chordata</taxon>
        <taxon>Craniata</taxon>
        <taxon>Vertebrata</taxon>
        <taxon>Euteleostomi</taxon>
        <taxon>Archelosauria</taxon>
        <taxon>Archosauria</taxon>
        <taxon>Dinosauria</taxon>
        <taxon>Saurischia</taxon>
        <taxon>Theropoda</taxon>
        <taxon>Coelurosauria</taxon>
        <taxon>Aves</taxon>
        <taxon>Neognathae</taxon>
        <taxon>Galloanserae</taxon>
        <taxon>Anseriformes</taxon>
        <taxon>Anatidae</taxon>
        <taxon>Anatinae</taxon>
        <taxon>Anas</taxon>
    </lineage>
</organism>
<proteinExistence type="inferred from homology"/>
<comment type="similarity">
    <text evidence="1">Belongs to the protein kinase superfamily. ADCK protein kinase family.</text>
</comment>
<dbReference type="Pfam" id="PF03109">
    <property type="entry name" value="ABC1"/>
    <property type="match status" value="1"/>
</dbReference>
<dbReference type="SUPFAM" id="SSF56112">
    <property type="entry name" value="Protein kinase-like (PK-like)"/>
    <property type="match status" value="1"/>
</dbReference>
<keyword evidence="4" id="KW-1133">Transmembrane helix</keyword>
<name>A0A8B9SPV1_ANAPL</name>
<reference evidence="6" key="2">
    <citation type="submission" date="2025-08" db="UniProtKB">
        <authorList>
            <consortium name="Ensembl"/>
        </authorList>
    </citation>
    <scope>IDENTIFICATION</scope>
</reference>
<reference evidence="6" key="3">
    <citation type="submission" date="2025-09" db="UniProtKB">
        <authorList>
            <consortium name="Ensembl"/>
        </authorList>
    </citation>
    <scope>IDENTIFICATION</scope>
</reference>
<evidence type="ECO:0000259" key="5">
    <source>
        <dbReference type="Pfam" id="PF03109"/>
    </source>
</evidence>
<dbReference type="GO" id="GO:0005743">
    <property type="term" value="C:mitochondrial inner membrane"/>
    <property type="evidence" value="ECO:0007669"/>
    <property type="project" value="TreeGrafter"/>
</dbReference>
<sequence>MARRALKLASLAAATSGIYLYGNRFLDPNDFGVVRVGRAIATTAVISYDYLTSLRSVPYGSEEYDSLKSQVHLRSAERLRELCCANRGTFIKVGQHLGALDYLLPEEYTRTLKVLHSQAPQSTRQEVEQVIREDLGKEIKELFLSFEDTPLGAASLAQVHKAVLQDGRTVAVKIQHPKVQAQSSKDILLMEVLLLVVKQIFPDFEFMWLVEEAKKNLPLELDFLNEGRNAEKVAHMLRNFDFLKVPRIYWELSTRRVLLMEFMEGGQVNDRAYMERNGIDVNEISRNLGKLYSEMIFVNGFVHCDPHPGNVLVKKCPASGKAHIILLDHGLYQDVEIRSNAAAYLPQITQLLNNVPRQMLLLLKTNDLLRGIESALHTRASASSFLNMSRCCIRAVSTYQRSKSHSLYRRVQISLTEGLSLWQINLYELFLWLKGIPAGELGHRSPELDAPFHILTRAGGRGLAVPSLTAALHGTFAFLTVSVYPVGYFWVSFLVTCCTVLACYSISSLCGSKRWSRYQGSADLWVRKGRCGVPCVRKGMVLSLPI</sequence>
<dbReference type="Ensembl" id="ENSAPLT00020010060.1">
    <property type="protein sequence ID" value="ENSAPLP00020009345.1"/>
    <property type="gene ID" value="ENSAPLG00020006887.1"/>
</dbReference>
<dbReference type="GO" id="GO:0007005">
    <property type="term" value="P:mitochondrion organization"/>
    <property type="evidence" value="ECO:0007669"/>
    <property type="project" value="TreeGrafter"/>
</dbReference>
<dbReference type="Proteomes" id="UP000694400">
    <property type="component" value="Chromosome 5"/>
</dbReference>
<evidence type="ECO:0000256" key="4">
    <source>
        <dbReference type="SAM" id="Phobius"/>
    </source>
</evidence>
<feature type="transmembrane region" description="Helical" evidence="4">
    <location>
        <begin position="487"/>
        <end position="507"/>
    </location>
</feature>
<dbReference type="CDD" id="cd13969">
    <property type="entry name" value="ADCK1-like"/>
    <property type="match status" value="1"/>
</dbReference>
<dbReference type="InterPro" id="IPR045307">
    <property type="entry name" value="ADCK1_dom"/>
</dbReference>
<comment type="function">
    <text evidence="3">Appears to be essential for maintaining mitochondrial cristae formation and mitochondrial function by acting via YME1L1 in a kinase-independent manner to regulate essential mitochondrial structural proteins OPA1 and IMMT. The action of this enzyme is not yet clear. It is not known if it has protein kinase activity and what type of substrate it would phosphorylate (Ser, Thr or Tyr).</text>
</comment>
<dbReference type="PANTHER" id="PTHR43173">
    <property type="entry name" value="ABC1 FAMILY PROTEIN"/>
    <property type="match status" value="1"/>
</dbReference>
<dbReference type="InterPro" id="IPR011009">
    <property type="entry name" value="Kinase-like_dom_sf"/>
</dbReference>
<dbReference type="GO" id="GO:0055088">
    <property type="term" value="P:lipid homeostasis"/>
    <property type="evidence" value="ECO:0007669"/>
    <property type="project" value="TreeGrafter"/>
</dbReference>
<dbReference type="PANTHER" id="PTHR43173:SF19">
    <property type="entry name" value="AARF DOMAIN-CONTAINING PROTEIN KINASE 1"/>
    <property type="match status" value="1"/>
</dbReference>